<dbReference type="WBParaSite" id="NBR_0000748901-mRNA-1">
    <property type="protein sequence ID" value="NBR_0000748901-mRNA-1"/>
    <property type="gene ID" value="NBR_0000748901"/>
</dbReference>
<reference evidence="4" key="1">
    <citation type="submission" date="2017-02" db="UniProtKB">
        <authorList>
            <consortium name="WormBaseParasite"/>
        </authorList>
    </citation>
    <scope>IDENTIFICATION</scope>
</reference>
<evidence type="ECO:0000313" key="2">
    <source>
        <dbReference type="EMBL" id="VDL71079.1"/>
    </source>
</evidence>
<gene>
    <name evidence="2" type="ORF">NBR_LOCUS7490</name>
</gene>
<dbReference type="OMA" id="FIDAPRQ"/>
<protein>
    <submittedName>
        <fullName evidence="4">CCHC-type domain-containing protein</fullName>
    </submittedName>
</protein>
<feature type="region of interest" description="Disordered" evidence="1">
    <location>
        <begin position="213"/>
        <end position="267"/>
    </location>
</feature>
<evidence type="ECO:0000313" key="4">
    <source>
        <dbReference type="WBParaSite" id="NBR_0000748901-mRNA-1"/>
    </source>
</evidence>
<dbReference type="EMBL" id="UYSL01019894">
    <property type="protein sequence ID" value="VDL71079.1"/>
    <property type="molecule type" value="Genomic_DNA"/>
</dbReference>
<organism evidence="4">
    <name type="scientific">Nippostrongylus brasiliensis</name>
    <name type="common">Rat hookworm</name>
    <dbReference type="NCBI Taxonomy" id="27835"/>
    <lineage>
        <taxon>Eukaryota</taxon>
        <taxon>Metazoa</taxon>
        <taxon>Ecdysozoa</taxon>
        <taxon>Nematoda</taxon>
        <taxon>Chromadorea</taxon>
        <taxon>Rhabditida</taxon>
        <taxon>Rhabditina</taxon>
        <taxon>Rhabditomorpha</taxon>
        <taxon>Strongyloidea</taxon>
        <taxon>Heligmosomidae</taxon>
        <taxon>Nippostrongylus</taxon>
    </lineage>
</organism>
<sequence length="313" mass="34807">MLEQDSSSGPKVAPFSGSSDEGMRFSVWLRRLEDIIRMRTGLTSSEQNANILIDRKPGESSSAFANKVLNLVRAATDGQDPQIQIERTSEEFVARLRDDGRYSVKLDNPASFEQAVSEAQMAEQLLTEAAADRLMHLGTAGEAQVRALERVPVVRAAHGRVGRNEILFRGTARVPDNNQCRFIDAPRQRQPKRGEQLRGIHSFDCGGLGHLASHCPSPSPNNRRMAREAGRSFSSRVDNRRSFIPSRGSAKLMSREPSLRSSSDPEDLLRSAHQRIAGLSIEVDRVKVELDDSQARVLFFSFLVFLILSHWGS</sequence>
<evidence type="ECO:0000313" key="3">
    <source>
        <dbReference type="Proteomes" id="UP000271162"/>
    </source>
</evidence>
<dbReference type="AlphaFoldDB" id="A0A0N4XX20"/>
<proteinExistence type="predicted"/>
<name>A0A0N4XX20_NIPBR</name>
<reference evidence="2 3" key="2">
    <citation type="submission" date="2018-11" db="EMBL/GenBank/DDBJ databases">
        <authorList>
            <consortium name="Pathogen Informatics"/>
        </authorList>
    </citation>
    <scope>NUCLEOTIDE SEQUENCE [LARGE SCALE GENOMIC DNA]</scope>
</reference>
<keyword evidence="3" id="KW-1185">Reference proteome</keyword>
<dbReference type="Proteomes" id="UP000271162">
    <property type="component" value="Unassembled WGS sequence"/>
</dbReference>
<evidence type="ECO:0000256" key="1">
    <source>
        <dbReference type="SAM" id="MobiDB-lite"/>
    </source>
</evidence>
<accession>A0A0N4XX20</accession>